<keyword evidence="1" id="KW-0812">Transmembrane</keyword>
<proteinExistence type="predicted"/>
<dbReference type="AlphaFoldDB" id="A0A1L0BJE9"/>
<keyword evidence="1" id="KW-1133">Transmembrane helix</keyword>
<evidence type="ECO:0000313" key="3">
    <source>
        <dbReference type="Proteomes" id="UP000182259"/>
    </source>
</evidence>
<dbReference type="EMBL" id="LT635765">
    <property type="protein sequence ID" value="SGZ51275.1"/>
    <property type="molecule type" value="Genomic_DNA"/>
</dbReference>
<reference evidence="2 3" key="1">
    <citation type="submission" date="2016-10" db="EMBL/GenBank/DDBJ databases">
        <authorList>
            <person name="de Groot N.N."/>
        </authorList>
    </citation>
    <scope>NUCLEOTIDE SEQUENCE [LARGE SCALE GENOMIC DNA]</scope>
    <source>
        <strain evidence="2 3">PYCC 4715</strain>
    </source>
</reference>
<gene>
    <name evidence="2" type="ORF">SAMEA4029009_CIC11G00000002345</name>
</gene>
<sequence length="127" mass="14166">MAFVPELSLFQSVTFRAFFILLLLVLFPYCAYLAIAVLVSNYKPETFGPPPLDDFGFLPEITVDSDLGSAPGSADSLLQALPVSHRISSRYLGSPTPEGDDFLAFNRKLFYQNLNNSSQYLRRDSFS</sequence>
<organism evidence="2 3">
    <name type="scientific">Sungouiella intermedia</name>
    <dbReference type="NCBI Taxonomy" id="45354"/>
    <lineage>
        <taxon>Eukaryota</taxon>
        <taxon>Fungi</taxon>
        <taxon>Dikarya</taxon>
        <taxon>Ascomycota</taxon>
        <taxon>Saccharomycotina</taxon>
        <taxon>Pichiomycetes</taxon>
        <taxon>Metschnikowiaceae</taxon>
        <taxon>Sungouiella</taxon>
    </lineage>
</organism>
<keyword evidence="1" id="KW-0472">Membrane</keyword>
<protein>
    <submittedName>
        <fullName evidence="2">CIC11C00000002345</fullName>
    </submittedName>
</protein>
<accession>A0A1L0BJE9</accession>
<feature type="transmembrane region" description="Helical" evidence="1">
    <location>
        <begin position="15"/>
        <end position="39"/>
    </location>
</feature>
<evidence type="ECO:0000256" key="1">
    <source>
        <dbReference type="SAM" id="Phobius"/>
    </source>
</evidence>
<name>A0A1L0BJE9_9ASCO</name>
<evidence type="ECO:0000313" key="2">
    <source>
        <dbReference type="EMBL" id="SGZ51275.1"/>
    </source>
</evidence>
<dbReference type="Proteomes" id="UP000182259">
    <property type="component" value="Chromosome II"/>
</dbReference>